<evidence type="ECO:0000313" key="2">
    <source>
        <dbReference type="EMBL" id="MBD8513130.1"/>
    </source>
</evidence>
<keyword evidence="3" id="KW-1185">Reference proteome</keyword>
<evidence type="ECO:0000313" key="3">
    <source>
        <dbReference type="Proteomes" id="UP000649768"/>
    </source>
</evidence>
<organism evidence="2 3">
    <name type="scientific">Photobacterium arenosum</name>
    <dbReference type="NCBI Taxonomy" id="2774143"/>
    <lineage>
        <taxon>Bacteria</taxon>
        <taxon>Pseudomonadati</taxon>
        <taxon>Pseudomonadota</taxon>
        <taxon>Gammaproteobacteria</taxon>
        <taxon>Vibrionales</taxon>
        <taxon>Vibrionaceae</taxon>
        <taxon>Photobacterium</taxon>
    </lineage>
</organism>
<reference evidence="2 3" key="1">
    <citation type="submission" date="2020-09" db="EMBL/GenBank/DDBJ databases">
        <title>Photobacterium sp. CAU 1568 isolated from sand of Sido Beach.</title>
        <authorList>
            <person name="Kim W."/>
        </authorList>
    </citation>
    <scope>NUCLEOTIDE SEQUENCE [LARGE SCALE GENOMIC DNA]</scope>
    <source>
        <strain evidence="2 3">CAU 1568</strain>
    </source>
</reference>
<dbReference type="Pfam" id="PF07963">
    <property type="entry name" value="N_methyl"/>
    <property type="match status" value="1"/>
</dbReference>
<comment type="caution">
    <text evidence="2">The sequence shown here is derived from an EMBL/GenBank/DDBJ whole genome shotgun (WGS) entry which is preliminary data.</text>
</comment>
<keyword evidence="1" id="KW-0812">Transmembrane</keyword>
<dbReference type="Proteomes" id="UP000649768">
    <property type="component" value="Unassembled WGS sequence"/>
</dbReference>
<keyword evidence="1" id="KW-0472">Membrane</keyword>
<name>A0ABR9BKR2_9GAMM</name>
<dbReference type="RefSeq" id="WP_192015863.1">
    <property type="nucleotide sequence ID" value="NZ_JACYTP010000005.1"/>
</dbReference>
<evidence type="ECO:0000256" key="1">
    <source>
        <dbReference type="SAM" id="Phobius"/>
    </source>
</evidence>
<proteinExistence type="predicted"/>
<protein>
    <submittedName>
        <fullName evidence="2">Type II secretion system protein</fullName>
    </submittedName>
</protein>
<dbReference type="PROSITE" id="PS00409">
    <property type="entry name" value="PROKAR_NTER_METHYL"/>
    <property type="match status" value="1"/>
</dbReference>
<dbReference type="InterPro" id="IPR012902">
    <property type="entry name" value="N_methyl_site"/>
</dbReference>
<keyword evidence="1" id="KW-1133">Transmembrane helix</keyword>
<feature type="transmembrane region" description="Helical" evidence="1">
    <location>
        <begin position="12"/>
        <end position="32"/>
    </location>
</feature>
<dbReference type="NCBIfam" id="TIGR02532">
    <property type="entry name" value="IV_pilin_GFxxxE"/>
    <property type="match status" value="1"/>
</dbReference>
<dbReference type="EMBL" id="JACYTP010000005">
    <property type="protein sequence ID" value="MBD8513130.1"/>
    <property type="molecule type" value="Genomic_DNA"/>
</dbReference>
<gene>
    <name evidence="2" type="ORF">IFO68_10640</name>
</gene>
<accession>A0ABR9BKR2</accession>
<sequence length="251" mass="27624">MRLSRGFTLIEMIMALVILAFISLGIGTYLQLGAGGYSDTIDRERLQSEARFVIERITREIRHAAPNSVSFSSGCLSFYPVYLTATYYSRLEPQESETELSGLVPPDSQHIALWNTGIKDKRAAVGFVSASDYQADEDASMEFFELTKTPTAADPTVSLKLSRWLGDRSPGQRLYLFSDQVAFCQVGDSLVRRVKNGTGYTLTNTLSHFNVAVSGAGLNSNGLIHLALTFRDPVSQESSDYSQSVQVINVL</sequence>